<dbReference type="GO" id="GO:0003755">
    <property type="term" value="F:peptidyl-prolyl cis-trans isomerase activity"/>
    <property type="evidence" value="ECO:0007669"/>
    <property type="project" value="UniProtKB-KW"/>
</dbReference>
<dbReference type="EC" id="5.2.1.8" evidence="2"/>
<comment type="catalytic activity">
    <reaction evidence="1">
        <text>[protein]-peptidylproline (omega=180) = [protein]-peptidylproline (omega=0)</text>
        <dbReference type="Rhea" id="RHEA:16237"/>
        <dbReference type="Rhea" id="RHEA-COMP:10747"/>
        <dbReference type="Rhea" id="RHEA-COMP:10748"/>
        <dbReference type="ChEBI" id="CHEBI:83833"/>
        <dbReference type="ChEBI" id="CHEBI:83834"/>
        <dbReference type="EC" id="5.2.1.8"/>
    </reaction>
</comment>
<dbReference type="AlphaFoldDB" id="A0A7C4Y5C6"/>
<gene>
    <name evidence="8" type="ORF">ENV67_04490</name>
</gene>
<sequence>MMYSFIILFVALFGQGKVLAIVDNIKITDKMVSPNEPLEKVIDDVLFYKYCVENGYLDSIKEQSENYRNSMIISTSYKMFVEDKAKVTEGEILAFYRNYDKEMLISVVDCSTFKDALRALGEIRKGVPWENVVNKYSKDVSLMRRGGKFTLRWRYFPDNITSKAFRMKKGEISFPFKQGNKWYIIRLDEIREREIGTYDQEKGRIMNQIRNEKAQYYSRKHIEYIRWLLSIKFNEKNMKELLDIIPKGKVREPYIFPEEYYGKVLARTRIGNVTYKDLQEFTLLDGRPPIVNTIDDLKNYISWKMIQRMLIKEGEKYLNHKKYGVYEQILKNDISLLLSYIRKTQWDKMQISEDTLIAFYNANKDKYIEPEKRKVSIIQMKDLKELQKVRQMLKKKKFSELARKYSEHFSKDKGGDLGYILKETYVDIGRIAFGLKKGEISDEFQKFDGTWAIIKVEDIIPQTVAKFENVRYQVERDYRDVFYERLRKEIVDKMRSKTKIKIFKKEEV</sequence>
<feature type="domain" description="PpiC" evidence="7">
    <location>
        <begin position="370"/>
        <end position="458"/>
    </location>
</feature>
<dbReference type="InterPro" id="IPR000297">
    <property type="entry name" value="PPIase_PpiC"/>
</dbReference>
<organism evidence="8">
    <name type="scientific">candidate division WOR-3 bacterium</name>
    <dbReference type="NCBI Taxonomy" id="2052148"/>
    <lineage>
        <taxon>Bacteria</taxon>
        <taxon>Bacteria division WOR-3</taxon>
    </lineage>
</organism>
<evidence type="ECO:0000256" key="3">
    <source>
        <dbReference type="ARBA" id="ARBA00022729"/>
    </source>
</evidence>
<dbReference type="EMBL" id="DTHG01000055">
    <property type="protein sequence ID" value="HGW91782.1"/>
    <property type="molecule type" value="Genomic_DNA"/>
</dbReference>
<evidence type="ECO:0000256" key="6">
    <source>
        <dbReference type="PROSITE-ProRule" id="PRU00278"/>
    </source>
</evidence>
<evidence type="ECO:0000256" key="1">
    <source>
        <dbReference type="ARBA" id="ARBA00000971"/>
    </source>
</evidence>
<keyword evidence="4 6" id="KW-0697">Rotamase</keyword>
<protein>
    <recommendedName>
        <fullName evidence="2">peptidylprolyl isomerase</fullName>
        <ecNumber evidence="2">5.2.1.8</ecNumber>
    </recommendedName>
</protein>
<dbReference type="InterPro" id="IPR050245">
    <property type="entry name" value="PrsA_foldase"/>
</dbReference>
<dbReference type="Gene3D" id="3.10.50.40">
    <property type="match status" value="2"/>
</dbReference>
<evidence type="ECO:0000256" key="4">
    <source>
        <dbReference type="ARBA" id="ARBA00023110"/>
    </source>
</evidence>
<dbReference type="PANTHER" id="PTHR47245">
    <property type="entry name" value="PEPTIDYLPROLYL ISOMERASE"/>
    <property type="match status" value="1"/>
</dbReference>
<proteinExistence type="predicted"/>
<dbReference type="InterPro" id="IPR046357">
    <property type="entry name" value="PPIase_dom_sf"/>
</dbReference>
<keyword evidence="5 6" id="KW-0413">Isomerase</keyword>
<keyword evidence="3" id="KW-0732">Signal</keyword>
<name>A0A7C4Y5C6_UNCW3</name>
<evidence type="ECO:0000256" key="2">
    <source>
        <dbReference type="ARBA" id="ARBA00013194"/>
    </source>
</evidence>
<evidence type="ECO:0000313" key="8">
    <source>
        <dbReference type="EMBL" id="HGW91782.1"/>
    </source>
</evidence>
<comment type="caution">
    <text evidence="8">The sequence shown here is derived from an EMBL/GenBank/DDBJ whole genome shotgun (WGS) entry which is preliminary data.</text>
</comment>
<dbReference type="InterPro" id="IPR023058">
    <property type="entry name" value="PPIase_PpiC_CS"/>
</dbReference>
<evidence type="ECO:0000256" key="5">
    <source>
        <dbReference type="ARBA" id="ARBA00023235"/>
    </source>
</evidence>
<dbReference type="PANTHER" id="PTHR47245:SF1">
    <property type="entry name" value="FOLDASE PROTEIN PRSA"/>
    <property type="match status" value="1"/>
</dbReference>
<dbReference type="SUPFAM" id="SSF54534">
    <property type="entry name" value="FKBP-like"/>
    <property type="match status" value="2"/>
</dbReference>
<evidence type="ECO:0000259" key="7">
    <source>
        <dbReference type="PROSITE" id="PS50198"/>
    </source>
</evidence>
<reference evidence="8" key="1">
    <citation type="journal article" date="2020" name="mSystems">
        <title>Genome- and Community-Level Interaction Insights into Carbon Utilization and Element Cycling Functions of Hydrothermarchaeota in Hydrothermal Sediment.</title>
        <authorList>
            <person name="Zhou Z."/>
            <person name="Liu Y."/>
            <person name="Xu W."/>
            <person name="Pan J."/>
            <person name="Luo Z.H."/>
            <person name="Li M."/>
        </authorList>
    </citation>
    <scope>NUCLEOTIDE SEQUENCE [LARGE SCALE GENOMIC DNA]</scope>
    <source>
        <strain evidence="8">SpSt-780</strain>
    </source>
</reference>
<dbReference type="PROSITE" id="PS01096">
    <property type="entry name" value="PPIC_PPIASE_1"/>
    <property type="match status" value="1"/>
</dbReference>
<dbReference type="Pfam" id="PF13145">
    <property type="entry name" value="Rotamase_2"/>
    <property type="match status" value="2"/>
</dbReference>
<dbReference type="PROSITE" id="PS50198">
    <property type="entry name" value="PPIC_PPIASE_2"/>
    <property type="match status" value="1"/>
</dbReference>
<accession>A0A7C4Y5C6</accession>